<dbReference type="InParanoid" id="A0A0C3BY33"/>
<protein>
    <submittedName>
        <fullName evidence="1">Uncharacterized protein</fullName>
    </submittedName>
</protein>
<dbReference type="HOGENOM" id="CLU_2085670_0_0_1"/>
<dbReference type="EMBL" id="KN832995">
    <property type="protein sequence ID" value="KIM82272.1"/>
    <property type="molecule type" value="Genomic_DNA"/>
</dbReference>
<accession>A0A0C3BY33</accession>
<dbReference type="Proteomes" id="UP000054166">
    <property type="component" value="Unassembled WGS sequence"/>
</dbReference>
<evidence type="ECO:0000313" key="1">
    <source>
        <dbReference type="EMBL" id="KIM82272.1"/>
    </source>
</evidence>
<name>A0A0C3BY33_PILCF</name>
<gene>
    <name evidence="1" type="ORF">PILCRDRAFT_474621</name>
</gene>
<organism evidence="1 2">
    <name type="scientific">Piloderma croceum (strain F 1598)</name>
    <dbReference type="NCBI Taxonomy" id="765440"/>
    <lineage>
        <taxon>Eukaryota</taxon>
        <taxon>Fungi</taxon>
        <taxon>Dikarya</taxon>
        <taxon>Basidiomycota</taxon>
        <taxon>Agaricomycotina</taxon>
        <taxon>Agaricomycetes</taxon>
        <taxon>Agaricomycetidae</taxon>
        <taxon>Atheliales</taxon>
        <taxon>Atheliaceae</taxon>
        <taxon>Piloderma</taxon>
    </lineage>
</organism>
<keyword evidence="2" id="KW-1185">Reference proteome</keyword>
<sequence>MLLTFHPPFDLIYHCRPAIVLPRPTLPNTRHCSFISRFRYLYYPWVCVADISCILSMHISLGFCSFSYSHPPVPATIGFLYISRTTRRKRGRIDSSSRVFVVGIGPSNIRITVLHLY</sequence>
<evidence type="ECO:0000313" key="2">
    <source>
        <dbReference type="Proteomes" id="UP000054166"/>
    </source>
</evidence>
<reference evidence="2" key="2">
    <citation type="submission" date="2015-01" db="EMBL/GenBank/DDBJ databases">
        <title>Evolutionary Origins and Diversification of the Mycorrhizal Mutualists.</title>
        <authorList>
            <consortium name="DOE Joint Genome Institute"/>
            <consortium name="Mycorrhizal Genomics Consortium"/>
            <person name="Kohler A."/>
            <person name="Kuo A."/>
            <person name="Nagy L.G."/>
            <person name="Floudas D."/>
            <person name="Copeland A."/>
            <person name="Barry K.W."/>
            <person name="Cichocki N."/>
            <person name="Veneault-Fourrey C."/>
            <person name="LaButti K."/>
            <person name="Lindquist E.A."/>
            <person name="Lipzen A."/>
            <person name="Lundell T."/>
            <person name="Morin E."/>
            <person name="Murat C."/>
            <person name="Riley R."/>
            <person name="Ohm R."/>
            <person name="Sun H."/>
            <person name="Tunlid A."/>
            <person name="Henrissat B."/>
            <person name="Grigoriev I.V."/>
            <person name="Hibbett D.S."/>
            <person name="Martin F."/>
        </authorList>
    </citation>
    <scope>NUCLEOTIDE SEQUENCE [LARGE SCALE GENOMIC DNA]</scope>
    <source>
        <strain evidence="2">F 1598</strain>
    </source>
</reference>
<proteinExistence type="predicted"/>
<dbReference type="AlphaFoldDB" id="A0A0C3BY33"/>
<reference evidence="1 2" key="1">
    <citation type="submission" date="2014-04" db="EMBL/GenBank/DDBJ databases">
        <authorList>
            <consortium name="DOE Joint Genome Institute"/>
            <person name="Kuo A."/>
            <person name="Tarkka M."/>
            <person name="Buscot F."/>
            <person name="Kohler A."/>
            <person name="Nagy L.G."/>
            <person name="Floudas D."/>
            <person name="Copeland A."/>
            <person name="Barry K.W."/>
            <person name="Cichocki N."/>
            <person name="Veneault-Fourrey C."/>
            <person name="LaButti K."/>
            <person name="Lindquist E.A."/>
            <person name="Lipzen A."/>
            <person name="Lundell T."/>
            <person name="Morin E."/>
            <person name="Murat C."/>
            <person name="Sun H."/>
            <person name="Tunlid A."/>
            <person name="Henrissat B."/>
            <person name="Grigoriev I.V."/>
            <person name="Hibbett D.S."/>
            <person name="Martin F."/>
            <person name="Nordberg H.P."/>
            <person name="Cantor M.N."/>
            <person name="Hua S.X."/>
        </authorList>
    </citation>
    <scope>NUCLEOTIDE SEQUENCE [LARGE SCALE GENOMIC DNA]</scope>
    <source>
        <strain evidence="1 2">F 1598</strain>
    </source>
</reference>